<dbReference type="PANTHER" id="PTHR32071:SF57">
    <property type="entry name" value="C4-DICARBOXYLATE TRANSPORT TRANSCRIPTIONAL REGULATORY PROTEIN DCTD"/>
    <property type="match status" value="1"/>
</dbReference>
<keyword evidence="4" id="KW-0238">DNA-binding</keyword>
<dbReference type="Pfam" id="PF00158">
    <property type="entry name" value="Sigma54_activat"/>
    <property type="match status" value="1"/>
</dbReference>
<accession>A0A429X7Z3</accession>
<dbReference type="InterPro" id="IPR058031">
    <property type="entry name" value="AAA_lid_NorR"/>
</dbReference>
<dbReference type="GO" id="GO:0005524">
    <property type="term" value="F:ATP binding"/>
    <property type="evidence" value="ECO:0007669"/>
    <property type="project" value="UniProtKB-KW"/>
</dbReference>
<evidence type="ECO:0000313" key="7">
    <source>
        <dbReference type="EMBL" id="RST59547.1"/>
    </source>
</evidence>
<dbReference type="RefSeq" id="WP_120115594.1">
    <property type="nucleotide sequence ID" value="NZ_QYTW02000010.1"/>
</dbReference>
<evidence type="ECO:0000256" key="2">
    <source>
        <dbReference type="ARBA" id="ARBA00022840"/>
    </source>
</evidence>
<dbReference type="PROSITE" id="PS00688">
    <property type="entry name" value="SIGMA54_INTERACT_3"/>
    <property type="match status" value="1"/>
</dbReference>
<keyword evidence="1" id="KW-0547">Nucleotide-binding</keyword>
<dbReference type="Gene3D" id="3.40.50.300">
    <property type="entry name" value="P-loop containing nucleotide triphosphate hydrolases"/>
    <property type="match status" value="1"/>
</dbReference>
<dbReference type="PROSITE" id="PS50045">
    <property type="entry name" value="SIGMA54_INTERACT_4"/>
    <property type="match status" value="1"/>
</dbReference>
<dbReference type="InterPro" id="IPR009057">
    <property type="entry name" value="Homeodomain-like_sf"/>
</dbReference>
<dbReference type="Gene3D" id="3.30.450.40">
    <property type="match status" value="1"/>
</dbReference>
<dbReference type="Gene3D" id="1.10.10.60">
    <property type="entry name" value="Homeodomain-like"/>
    <property type="match status" value="1"/>
</dbReference>
<dbReference type="PROSITE" id="PS00676">
    <property type="entry name" value="SIGMA54_INTERACT_2"/>
    <property type="match status" value="1"/>
</dbReference>
<keyword evidence="2" id="KW-0067">ATP-binding</keyword>
<evidence type="ECO:0000256" key="5">
    <source>
        <dbReference type="ARBA" id="ARBA00023163"/>
    </source>
</evidence>
<sequence>MGNMLTSDLVRVREYNASVNQIWKHYQELGKYSGEGLRKPIIGSWENSKKLGINPFQNRNHEMVNGNDLEERLEKNAELLSFAAPQMNHLSDLLIESKTMLSIVDQQGTILHSSGEQNVLKKAEKIDIYNGGIWTEKSAGTNAVGLVLRTKQSSQVLYSEHFCEKNHDWFCAAFPILYPYTNELLGVINIAGADHQVNPKKIQYIFSAANQISETIRQYFFKHALQNHLFLNTALEGVEEAILIVDNGKSVVEKNRAAQSHSILSKLQTTTTIPSLNRLVETVLQTGQALMREAVTVDSQKQPFICSIYPVTFQADTLGAVIFFRKNTVSPTLTMKKPDSPRSTKTKTTRYSFDDMVGSSKEFAAVVKKARKASSIDSTLFLSGETGTGKEVFAQSIHQASDRRRHPFVAINCGAIPRGLFESELFGYEPGAFTGAKSIGQQGKFEMAQGGTIFLDEIADMPLELQVHLLRILEERAVTRLGSNKPIPLDVRVIAATHKNLAKAIEKGEFRQDLMYRLQVIQLRIPALRDRTSDIPALVNHFIRKMSNEFGKQEIVVQEGTMQYLTQYTWPGNIRELKNVIQQALFNMEGKQLTPFDLPPELMKQPEPGGDEKERLIEALVKENGNVTSAAKLLNISRATMYRKMKQYQLTAENGKVQK</sequence>
<dbReference type="GO" id="GO:0043565">
    <property type="term" value="F:sequence-specific DNA binding"/>
    <property type="evidence" value="ECO:0007669"/>
    <property type="project" value="InterPro"/>
</dbReference>
<dbReference type="PRINTS" id="PR01590">
    <property type="entry name" value="HTHFIS"/>
</dbReference>
<keyword evidence="5" id="KW-0804">Transcription</keyword>
<dbReference type="InterPro" id="IPR027417">
    <property type="entry name" value="P-loop_NTPase"/>
</dbReference>
<keyword evidence="3" id="KW-0805">Transcription regulation</keyword>
<evidence type="ECO:0000256" key="3">
    <source>
        <dbReference type="ARBA" id="ARBA00023015"/>
    </source>
</evidence>
<dbReference type="PANTHER" id="PTHR32071">
    <property type="entry name" value="TRANSCRIPTIONAL REGULATORY PROTEIN"/>
    <property type="match status" value="1"/>
</dbReference>
<feature type="domain" description="Sigma-54 factor interaction" evidence="6">
    <location>
        <begin position="356"/>
        <end position="586"/>
    </location>
</feature>
<dbReference type="Pfam" id="PF25601">
    <property type="entry name" value="AAA_lid_14"/>
    <property type="match status" value="1"/>
</dbReference>
<dbReference type="InterPro" id="IPR002197">
    <property type="entry name" value="HTH_Fis"/>
</dbReference>
<dbReference type="Gene3D" id="1.10.8.60">
    <property type="match status" value="1"/>
</dbReference>
<dbReference type="GO" id="GO:0006355">
    <property type="term" value="P:regulation of DNA-templated transcription"/>
    <property type="evidence" value="ECO:0007669"/>
    <property type="project" value="InterPro"/>
</dbReference>
<dbReference type="SUPFAM" id="SSF46689">
    <property type="entry name" value="Homeodomain-like"/>
    <property type="match status" value="1"/>
</dbReference>
<dbReference type="InterPro" id="IPR025662">
    <property type="entry name" value="Sigma_54_int_dom_ATP-bd_1"/>
</dbReference>
<dbReference type="OrthoDB" id="9771372at2"/>
<comment type="caution">
    <text evidence="7">The sequence shown here is derived from an EMBL/GenBank/DDBJ whole genome shotgun (WGS) entry which is preliminary data.</text>
</comment>
<organism evidence="7 8">
    <name type="scientific">Siminovitchia terrae</name>
    <name type="common">Bacillus terrae</name>
    <dbReference type="NCBI Taxonomy" id="1914933"/>
    <lineage>
        <taxon>Bacteria</taxon>
        <taxon>Bacillati</taxon>
        <taxon>Bacillota</taxon>
        <taxon>Bacilli</taxon>
        <taxon>Bacillales</taxon>
        <taxon>Bacillaceae</taxon>
        <taxon>Siminovitchia</taxon>
    </lineage>
</organism>
<dbReference type="Pfam" id="PF02954">
    <property type="entry name" value="HTH_8"/>
    <property type="match status" value="1"/>
</dbReference>
<dbReference type="InterPro" id="IPR025943">
    <property type="entry name" value="Sigma_54_int_dom_ATP-bd_2"/>
</dbReference>
<evidence type="ECO:0000313" key="8">
    <source>
        <dbReference type="Proteomes" id="UP000287296"/>
    </source>
</evidence>
<proteinExistence type="predicted"/>
<dbReference type="InterPro" id="IPR025944">
    <property type="entry name" value="Sigma_54_int_dom_CS"/>
</dbReference>
<dbReference type="InterPro" id="IPR003018">
    <property type="entry name" value="GAF"/>
</dbReference>
<evidence type="ECO:0000259" key="6">
    <source>
        <dbReference type="PROSITE" id="PS50045"/>
    </source>
</evidence>
<dbReference type="PROSITE" id="PS00675">
    <property type="entry name" value="SIGMA54_INTERACT_1"/>
    <property type="match status" value="1"/>
</dbReference>
<dbReference type="InterPro" id="IPR029016">
    <property type="entry name" value="GAF-like_dom_sf"/>
</dbReference>
<dbReference type="InterPro" id="IPR002078">
    <property type="entry name" value="Sigma_54_int"/>
</dbReference>
<dbReference type="InterPro" id="IPR003593">
    <property type="entry name" value="AAA+_ATPase"/>
</dbReference>
<evidence type="ECO:0000256" key="1">
    <source>
        <dbReference type="ARBA" id="ARBA00022741"/>
    </source>
</evidence>
<reference evidence="7 8" key="1">
    <citation type="submission" date="2018-12" db="EMBL/GenBank/DDBJ databases">
        <authorList>
            <person name="Sun L."/>
            <person name="Chen Z."/>
        </authorList>
    </citation>
    <scope>NUCLEOTIDE SEQUENCE [LARGE SCALE GENOMIC DNA]</scope>
    <source>
        <strain evidence="7 8">LMG 29736</strain>
    </source>
</reference>
<dbReference type="EMBL" id="QYTW02000010">
    <property type="protein sequence ID" value="RST59547.1"/>
    <property type="molecule type" value="Genomic_DNA"/>
</dbReference>
<dbReference type="SMART" id="SM00382">
    <property type="entry name" value="AAA"/>
    <property type="match status" value="1"/>
</dbReference>
<protein>
    <submittedName>
        <fullName evidence="7">Sigma-54-dependent Fis family transcriptional regulator</fullName>
    </submittedName>
</protein>
<dbReference type="AlphaFoldDB" id="A0A429X7Z3"/>
<dbReference type="FunFam" id="3.40.50.300:FF:000006">
    <property type="entry name" value="DNA-binding transcriptional regulator NtrC"/>
    <property type="match status" value="1"/>
</dbReference>
<gene>
    <name evidence="7" type="ORF">D5F11_012035</name>
</gene>
<evidence type="ECO:0000256" key="4">
    <source>
        <dbReference type="ARBA" id="ARBA00023125"/>
    </source>
</evidence>
<dbReference type="CDD" id="cd00009">
    <property type="entry name" value="AAA"/>
    <property type="match status" value="1"/>
</dbReference>
<dbReference type="Proteomes" id="UP000287296">
    <property type="component" value="Unassembled WGS sequence"/>
</dbReference>
<dbReference type="SUPFAM" id="SSF52540">
    <property type="entry name" value="P-loop containing nucleoside triphosphate hydrolases"/>
    <property type="match status" value="1"/>
</dbReference>
<dbReference type="Pfam" id="PF01590">
    <property type="entry name" value="GAF"/>
    <property type="match status" value="1"/>
</dbReference>
<name>A0A429X7Z3_SIMTE</name>